<sequence>MTRSTSIAASVESYRSTQSTDDDWNIETLRELTDVVREALQLGSLPSAPLEILSEILKALLFDEQSKSTAVGLDLIAMTYFDKTLDAILSQTTKNIAISEASIQEIFSRATSLQHKWQQRFKEEYFSIDYIRIKDIREGALRDVTLNVEDWKNDKIWLVARNEPVSHHQGDVGFEVGSWWLNIACAFRDGIVGGTDEKATKGPYNVTALPLLTGEEVEGPTLNMYEYTKRGTSKEMPFSILGNRGGPIRILRGHALKSKFAPKIGVRYDGLHVVKQYGHKLVDQNNNIYQCRLVLERATGQKPINDIILPLTPSQMDDWALYIRIVGEQIRAGQGDVAYSEWREFLDAQRMAKEEYIQKKALEASFPRYKLITRKRIMSQD</sequence>
<accession>A0A2J6TPH9</accession>
<evidence type="ECO:0000313" key="2">
    <source>
        <dbReference type="Proteomes" id="UP000235371"/>
    </source>
</evidence>
<dbReference type="InterPro" id="IPR015947">
    <property type="entry name" value="PUA-like_sf"/>
</dbReference>
<name>A0A2J6TPH9_9HELO</name>
<dbReference type="RefSeq" id="XP_024741835.1">
    <property type="nucleotide sequence ID" value="XM_024879419.1"/>
</dbReference>
<organism evidence="1 2">
    <name type="scientific">Hyaloscypha bicolor E</name>
    <dbReference type="NCBI Taxonomy" id="1095630"/>
    <lineage>
        <taxon>Eukaryota</taxon>
        <taxon>Fungi</taxon>
        <taxon>Dikarya</taxon>
        <taxon>Ascomycota</taxon>
        <taxon>Pezizomycotina</taxon>
        <taxon>Leotiomycetes</taxon>
        <taxon>Helotiales</taxon>
        <taxon>Hyaloscyphaceae</taxon>
        <taxon>Hyaloscypha</taxon>
        <taxon>Hyaloscypha bicolor</taxon>
    </lineage>
</organism>
<dbReference type="GeneID" id="36587496"/>
<keyword evidence="2" id="KW-1185">Reference proteome</keyword>
<dbReference type="Proteomes" id="UP000235371">
    <property type="component" value="Unassembled WGS sequence"/>
</dbReference>
<dbReference type="Gene3D" id="2.30.280.10">
    <property type="entry name" value="SRA-YDG"/>
    <property type="match status" value="1"/>
</dbReference>
<dbReference type="AlphaFoldDB" id="A0A2J6TPH9"/>
<dbReference type="InterPro" id="IPR036987">
    <property type="entry name" value="SRA-YDG_sf"/>
</dbReference>
<proteinExistence type="predicted"/>
<reference evidence="1 2" key="1">
    <citation type="submission" date="2016-04" db="EMBL/GenBank/DDBJ databases">
        <title>A degradative enzymes factory behind the ericoid mycorrhizal symbiosis.</title>
        <authorList>
            <consortium name="DOE Joint Genome Institute"/>
            <person name="Martino E."/>
            <person name="Morin E."/>
            <person name="Grelet G."/>
            <person name="Kuo A."/>
            <person name="Kohler A."/>
            <person name="Daghino S."/>
            <person name="Barry K."/>
            <person name="Choi C."/>
            <person name="Cichocki N."/>
            <person name="Clum A."/>
            <person name="Copeland A."/>
            <person name="Hainaut M."/>
            <person name="Haridas S."/>
            <person name="Labutti K."/>
            <person name="Lindquist E."/>
            <person name="Lipzen A."/>
            <person name="Khouja H.-R."/>
            <person name="Murat C."/>
            <person name="Ohm R."/>
            <person name="Olson A."/>
            <person name="Spatafora J."/>
            <person name="Veneault-Fourrey C."/>
            <person name="Henrissat B."/>
            <person name="Grigoriev I."/>
            <person name="Martin F."/>
            <person name="Perotto S."/>
        </authorList>
    </citation>
    <scope>NUCLEOTIDE SEQUENCE [LARGE SCALE GENOMIC DNA]</scope>
    <source>
        <strain evidence="1 2">E</strain>
    </source>
</reference>
<gene>
    <name evidence="1" type="ORF">K444DRAFT_608610</name>
</gene>
<evidence type="ECO:0000313" key="1">
    <source>
        <dbReference type="EMBL" id="PMD64931.1"/>
    </source>
</evidence>
<dbReference type="EMBL" id="KZ613747">
    <property type="protein sequence ID" value="PMD64931.1"/>
    <property type="molecule type" value="Genomic_DNA"/>
</dbReference>
<evidence type="ECO:0008006" key="3">
    <source>
        <dbReference type="Google" id="ProtNLM"/>
    </source>
</evidence>
<protein>
    <recommendedName>
        <fullName evidence="3">YDG domain-containing protein</fullName>
    </recommendedName>
</protein>
<dbReference type="STRING" id="1095630.A0A2J6TPH9"/>
<dbReference type="OrthoDB" id="3244603at2759"/>
<dbReference type="InParanoid" id="A0A2J6TPH9"/>
<dbReference type="SUPFAM" id="SSF88697">
    <property type="entry name" value="PUA domain-like"/>
    <property type="match status" value="1"/>
</dbReference>